<gene>
    <name evidence="1" type="ORF">BYL167_LOCUS71537</name>
    <name evidence="2" type="ORF">GIL414_LOCUS82241</name>
</gene>
<dbReference type="EMBL" id="CAJOBJ010359598">
    <property type="protein sequence ID" value="CAF5217095.1"/>
    <property type="molecule type" value="Genomic_DNA"/>
</dbReference>
<comment type="caution">
    <text evidence="2">The sequence shown here is derived from an EMBL/GenBank/DDBJ whole genome shotgun (WGS) entry which is preliminary data.</text>
</comment>
<reference evidence="2" key="1">
    <citation type="submission" date="2021-02" db="EMBL/GenBank/DDBJ databases">
        <authorList>
            <person name="Nowell W R."/>
        </authorList>
    </citation>
    <scope>NUCLEOTIDE SEQUENCE</scope>
</reference>
<accession>A0A8S3JGA4</accession>
<sequence length="30" mass="3201">MTSSIQEARDAMSNVACDILKACLSNNLSN</sequence>
<protein>
    <submittedName>
        <fullName evidence="2">Uncharacterized protein</fullName>
    </submittedName>
</protein>
<dbReference type="Proteomes" id="UP000681967">
    <property type="component" value="Unassembled WGS sequence"/>
</dbReference>
<proteinExistence type="predicted"/>
<dbReference type="AlphaFoldDB" id="A0A8S3JGA4"/>
<name>A0A8S3JGA4_9BILA</name>
<dbReference type="EMBL" id="CAJOBH010255685">
    <property type="protein sequence ID" value="CAF5147550.1"/>
    <property type="molecule type" value="Genomic_DNA"/>
</dbReference>
<evidence type="ECO:0000313" key="1">
    <source>
        <dbReference type="EMBL" id="CAF5147550.1"/>
    </source>
</evidence>
<dbReference type="Proteomes" id="UP000681720">
    <property type="component" value="Unassembled WGS sequence"/>
</dbReference>
<organism evidence="2 3">
    <name type="scientific">Rotaria magnacalcarata</name>
    <dbReference type="NCBI Taxonomy" id="392030"/>
    <lineage>
        <taxon>Eukaryota</taxon>
        <taxon>Metazoa</taxon>
        <taxon>Spiralia</taxon>
        <taxon>Gnathifera</taxon>
        <taxon>Rotifera</taxon>
        <taxon>Eurotatoria</taxon>
        <taxon>Bdelloidea</taxon>
        <taxon>Philodinida</taxon>
        <taxon>Philodinidae</taxon>
        <taxon>Rotaria</taxon>
    </lineage>
</organism>
<evidence type="ECO:0000313" key="3">
    <source>
        <dbReference type="Proteomes" id="UP000681720"/>
    </source>
</evidence>
<feature type="non-terminal residue" evidence="2">
    <location>
        <position position="30"/>
    </location>
</feature>
<evidence type="ECO:0000313" key="2">
    <source>
        <dbReference type="EMBL" id="CAF5217095.1"/>
    </source>
</evidence>